<name>A0A9X4RDJ7_9ACTN</name>
<keyword evidence="2" id="KW-0812">Transmembrane</keyword>
<accession>A0A9X4RDJ7</accession>
<proteinExistence type="predicted"/>
<sequence length="384" mass="41305">MPNSLLWIGLVAVWLFVLVPMLINRREPIRRTGDATLATRVLHRGGMARMVRRKPGRRTDPAWLRSNARVAVDDIGDDAAADELPEPAERTEKQASPTEDVRSSEDAPSSGNSVAADAAEAEAVHADAADGDEAAADIESGGAVAPVVQAGETSGAGADSASESKTKSTSASVSVSGGTLADRMLGRTPTVVADVASTPTPPVEESEAPATKDEADRDLSETVAAEMDQPGADDPLPPPAPRRRGRGGFDPEADAEARAVRYASRQRTVVGLTVMALATLVLGLLVFSPLLWLHGVIDVLLVLYLTYLRRQVRMEQEIRRRRMARLARGRLDNAGRERRRGPVPERLRRPGAVVLEVDDEDPVFDHLEFYHPAVHHDMARASGQ</sequence>
<evidence type="ECO:0008006" key="5">
    <source>
        <dbReference type="Google" id="ProtNLM"/>
    </source>
</evidence>
<reference evidence="3" key="1">
    <citation type="submission" date="2022-08" db="EMBL/GenBank/DDBJ databases">
        <title>Genome analysis of Corynebacteriales strain.</title>
        <authorList>
            <person name="Lee S.D."/>
        </authorList>
    </citation>
    <scope>NUCLEOTIDE SEQUENCE</scope>
    <source>
        <strain evidence="3">D3-21</strain>
    </source>
</reference>
<evidence type="ECO:0000256" key="1">
    <source>
        <dbReference type="SAM" id="MobiDB-lite"/>
    </source>
</evidence>
<gene>
    <name evidence="3" type="ORF">NVS88_09520</name>
</gene>
<dbReference type="InterPro" id="IPR053779">
    <property type="entry name" value="GlpR"/>
</dbReference>
<dbReference type="Proteomes" id="UP001152755">
    <property type="component" value="Unassembled WGS sequence"/>
</dbReference>
<keyword evidence="2" id="KW-1133">Transmembrane helix</keyword>
<feature type="transmembrane region" description="Helical" evidence="2">
    <location>
        <begin position="291"/>
        <end position="308"/>
    </location>
</feature>
<evidence type="ECO:0000256" key="2">
    <source>
        <dbReference type="SAM" id="Phobius"/>
    </source>
</evidence>
<feature type="compositionally biased region" description="Basic and acidic residues" evidence="1">
    <location>
        <begin position="87"/>
        <end position="105"/>
    </location>
</feature>
<feature type="region of interest" description="Disordered" evidence="1">
    <location>
        <begin position="152"/>
        <end position="251"/>
    </location>
</feature>
<dbReference type="NCBIfam" id="NF045516">
    <property type="entry name" value="GlpR"/>
    <property type="match status" value="1"/>
</dbReference>
<feature type="transmembrane region" description="Helical" evidence="2">
    <location>
        <begin position="268"/>
        <end position="285"/>
    </location>
</feature>
<feature type="transmembrane region" description="Helical" evidence="2">
    <location>
        <begin position="6"/>
        <end position="23"/>
    </location>
</feature>
<comment type="caution">
    <text evidence="3">The sequence shown here is derived from an EMBL/GenBank/DDBJ whole genome shotgun (WGS) entry which is preliminary data.</text>
</comment>
<keyword evidence="4" id="KW-1185">Reference proteome</keyword>
<keyword evidence="2" id="KW-0472">Membrane</keyword>
<evidence type="ECO:0000313" key="4">
    <source>
        <dbReference type="Proteomes" id="UP001152755"/>
    </source>
</evidence>
<dbReference type="EMBL" id="JANRHA010000005">
    <property type="protein sequence ID" value="MDG3014794.1"/>
    <property type="molecule type" value="Genomic_DNA"/>
</dbReference>
<feature type="compositionally biased region" description="Low complexity" evidence="1">
    <location>
        <begin position="160"/>
        <end position="176"/>
    </location>
</feature>
<feature type="compositionally biased region" description="Basic and acidic residues" evidence="1">
    <location>
        <begin position="210"/>
        <end position="220"/>
    </location>
</feature>
<evidence type="ECO:0000313" key="3">
    <source>
        <dbReference type="EMBL" id="MDG3014794.1"/>
    </source>
</evidence>
<organism evidence="3 4">
    <name type="scientific">Speluncibacter jeojiensis</name>
    <dbReference type="NCBI Taxonomy" id="2710754"/>
    <lineage>
        <taxon>Bacteria</taxon>
        <taxon>Bacillati</taxon>
        <taxon>Actinomycetota</taxon>
        <taxon>Actinomycetes</taxon>
        <taxon>Mycobacteriales</taxon>
        <taxon>Speluncibacteraceae</taxon>
        <taxon>Speluncibacter</taxon>
    </lineage>
</organism>
<dbReference type="RefSeq" id="WP_332519777.1">
    <property type="nucleotide sequence ID" value="NZ_JANRHA010000005.1"/>
</dbReference>
<feature type="region of interest" description="Disordered" evidence="1">
    <location>
        <begin position="78"/>
        <end position="129"/>
    </location>
</feature>
<protein>
    <recommendedName>
        <fullName evidence="5">Transmembrane protein</fullName>
    </recommendedName>
</protein>
<dbReference type="AlphaFoldDB" id="A0A9X4RDJ7"/>